<gene>
    <name evidence="1" type="ORF">DPEC_G00174470</name>
</gene>
<evidence type="ECO:0000313" key="2">
    <source>
        <dbReference type="Proteomes" id="UP001157502"/>
    </source>
</evidence>
<proteinExistence type="predicted"/>
<comment type="caution">
    <text evidence="1">The sequence shown here is derived from an EMBL/GenBank/DDBJ whole genome shotgun (WGS) entry which is preliminary data.</text>
</comment>
<dbReference type="Proteomes" id="UP001157502">
    <property type="component" value="Chromosome 14"/>
</dbReference>
<dbReference type="EMBL" id="CM055741">
    <property type="protein sequence ID" value="KAJ8001925.1"/>
    <property type="molecule type" value="Genomic_DNA"/>
</dbReference>
<protein>
    <submittedName>
        <fullName evidence="1">Uncharacterized protein</fullName>
    </submittedName>
</protein>
<sequence>MWLARRFLSVVARRGQHGLFRRTQVFLPELQFRYLNCTYCRTGCIPVAGLETLNDGTSSDSPNDSTSADAPCEDDRSLDAFYTSEQRAVILQRLNNATVSELAVVKLLRGRKCVNIVEYRTRVGPFTNLESVTKVPLLKHKSAVTVFNSILNPPRKTESGKQKFQPARFIRPEVEKTWLEEANSIVSIVCGINKIAWAHVDQGMNVLEWKQEDCLNFLKGTYMASAYLDDISTVVSHFPKTDFFVVEKSSISLQNTTLYPVMAHMRTVEAMLFALLEPSYHHHHHVRPDITTRPKVLNMIRAATGRHFDLMVGESRTSGAQVVRRLMTESVYRKVPRVRFPRGLLLKYRNAFQMGRRDNGEELCDALLQAVAFYELLADSK</sequence>
<accession>A0ACC2GEI4</accession>
<organism evidence="1 2">
    <name type="scientific">Dallia pectoralis</name>
    <name type="common">Alaska blackfish</name>
    <dbReference type="NCBI Taxonomy" id="75939"/>
    <lineage>
        <taxon>Eukaryota</taxon>
        <taxon>Metazoa</taxon>
        <taxon>Chordata</taxon>
        <taxon>Craniata</taxon>
        <taxon>Vertebrata</taxon>
        <taxon>Euteleostomi</taxon>
        <taxon>Actinopterygii</taxon>
        <taxon>Neopterygii</taxon>
        <taxon>Teleostei</taxon>
        <taxon>Protacanthopterygii</taxon>
        <taxon>Esociformes</taxon>
        <taxon>Umbridae</taxon>
        <taxon>Dallia</taxon>
    </lineage>
</organism>
<name>A0ACC2GEI4_DALPE</name>
<evidence type="ECO:0000313" key="1">
    <source>
        <dbReference type="EMBL" id="KAJ8001925.1"/>
    </source>
</evidence>
<keyword evidence="2" id="KW-1185">Reference proteome</keyword>
<reference evidence="1" key="1">
    <citation type="submission" date="2021-05" db="EMBL/GenBank/DDBJ databases">
        <authorList>
            <person name="Pan Q."/>
            <person name="Jouanno E."/>
            <person name="Zahm M."/>
            <person name="Klopp C."/>
            <person name="Cabau C."/>
            <person name="Louis A."/>
            <person name="Berthelot C."/>
            <person name="Parey E."/>
            <person name="Roest Crollius H."/>
            <person name="Montfort J."/>
            <person name="Robinson-Rechavi M."/>
            <person name="Bouchez O."/>
            <person name="Lampietro C."/>
            <person name="Lopez Roques C."/>
            <person name="Donnadieu C."/>
            <person name="Postlethwait J."/>
            <person name="Bobe J."/>
            <person name="Dillon D."/>
            <person name="Chandos A."/>
            <person name="von Hippel F."/>
            <person name="Guiguen Y."/>
        </authorList>
    </citation>
    <scope>NUCLEOTIDE SEQUENCE</scope>
    <source>
        <strain evidence="1">YG-Jan2019</strain>
    </source>
</reference>